<dbReference type="SUPFAM" id="SSF55174">
    <property type="entry name" value="Alpha-L RNA-binding motif"/>
    <property type="match status" value="1"/>
</dbReference>
<dbReference type="Gene3D" id="3.40.50.620">
    <property type="entry name" value="HUPs"/>
    <property type="match status" value="1"/>
</dbReference>
<comment type="subcellular location">
    <subcellularLocation>
        <location evidence="9">Cytoplasm</location>
    </subcellularLocation>
</comment>
<dbReference type="PRINTS" id="PR01040">
    <property type="entry name" value="TRNASYNTHTYR"/>
</dbReference>
<dbReference type="GO" id="GO:0016874">
    <property type="term" value="F:ligase activity"/>
    <property type="evidence" value="ECO:0007669"/>
    <property type="project" value="UniProtKB-KW"/>
</dbReference>
<evidence type="ECO:0000256" key="6">
    <source>
        <dbReference type="ARBA" id="ARBA00022917"/>
    </source>
</evidence>
<evidence type="ECO:0000256" key="8">
    <source>
        <dbReference type="ARBA" id="ARBA00048248"/>
    </source>
</evidence>
<evidence type="ECO:0000256" key="5">
    <source>
        <dbReference type="ARBA" id="ARBA00022884"/>
    </source>
</evidence>
<dbReference type="Pfam" id="PF00579">
    <property type="entry name" value="tRNA-synt_1b"/>
    <property type="match status" value="1"/>
</dbReference>
<evidence type="ECO:0000256" key="2">
    <source>
        <dbReference type="ARBA" id="ARBA00022598"/>
    </source>
</evidence>
<dbReference type="PANTHER" id="PTHR11766:SF1">
    <property type="entry name" value="TYROSINE--TRNA LIGASE"/>
    <property type="match status" value="1"/>
</dbReference>
<feature type="domain" description="RNA-binding S4" evidence="11">
    <location>
        <begin position="337"/>
        <end position="398"/>
    </location>
</feature>
<dbReference type="InterPro" id="IPR002942">
    <property type="entry name" value="S4_RNA-bd"/>
</dbReference>
<keyword evidence="4 9" id="KW-0067">ATP-binding</keyword>
<dbReference type="Gene3D" id="1.10.240.10">
    <property type="entry name" value="Tyrosyl-Transfer RNA Synthetase"/>
    <property type="match status" value="1"/>
</dbReference>
<comment type="catalytic activity">
    <reaction evidence="8 9">
        <text>tRNA(Tyr) + L-tyrosine + ATP = L-tyrosyl-tRNA(Tyr) + AMP + diphosphate + H(+)</text>
        <dbReference type="Rhea" id="RHEA:10220"/>
        <dbReference type="Rhea" id="RHEA-COMP:9706"/>
        <dbReference type="Rhea" id="RHEA-COMP:9707"/>
        <dbReference type="ChEBI" id="CHEBI:15378"/>
        <dbReference type="ChEBI" id="CHEBI:30616"/>
        <dbReference type="ChEBI" id="CHEBI:33019"/>
        <dbReference type="ChEBI" id="CHEBI:58315"/>
        <dbReference type="ChEBI" id="CHEBI:78442"/>
        <dbReference type="ChEBI" id="CHEBI:78536"/>
        <dbReference type="ChEBI" id="CHEBI:456215"/>
        <dbReference type="EC" id="6.1.1.1"/>
    </reaction>
</comment>
<comment type="subunit">
    <text evidence="9">Homodimer.</text>
</comment>
<keyword evidence="7 9" id="KW-0030">Aminoacyl-tRNA synthetase</keyword>
<evidence type="ECO:0000313" key="13">
    <source>
        <dbReference type="Proteomes" id="UP000646152"/>
    </source>
</evidence>
<dbReference type="EMBL" id="BMKE01000008">
    <property type="protein sequence ID" value="GGB41223.1"/>
    <property type="molecule type" value="Genomic_DNA"/>
</dbReference>
<comment type="function">
    <text evidence="9">Catalyzes the attachment of tyrosine to tRNA(Tyr) in a two-step reaction: tyrosine is first activated by ATP to form Tyr-AMP and then transferred to the acceptor end of tRNA(Tyr).</text>
</comment>
<organism evidence="12 13">
    <name type="scientific">Oceanisphaera marina</name>
    <dbReference type="NCBI Taxonomy" id="2017550"/>
    <lineage>
        <taxon>Bacteria</taxon>
        <taxon>Pseudomonadati</taxon>
        <taxon>Pseudomonadota</taxon>
        <taxon>Gammaproteobacteria</taxon>
        <taxon>Aeromonadales</taxon>
        <taxon>Aeromonadaceae</taxon>
        <taxon>Oceanisphaera</taxon>
    </lineage>
</organism>
<comment type="caution">
    <text evidence="12">The sequence shown here is derived from an EMBL/GenBank/DDBJ whole genome shotgun (WGS) entry which is preliminary data.</text>
</comment>
<proteinExistence type="inferred from homology"/>
<comment type="similarity">
    <text evidence="9">Belongs to the class-I aminoacyl-tRNA synthetase family. TyrS type 2 subfamily.</text>
</comment>
<evidence type="ECO:0000256" key="7">
    <source>
        <dbReference type="ARBA" id="ARBA00023146"/>
    </source>
</evidence>
<dbReference type="SUPFAM" id="SSF52374">
    <property type="entry name" value="Nucleotidylyl transferase"/>
    <property type="match status" value="1"/>
</dbReference>
<dbReference type="SMART" id="SM00363">
    <property type="entry name" value="S4"/>
    <property type="match status" value="1"/>
</dbReference>
<reference evidence="13" key="1">
    <citation type="journal article" date="2019" name="Int. J. Syst. Evol. Microbiol.">
        <title>The Global Catalogue of Microorganisms (GCM) 10K type strain sequencing project: providing services to taxonomists for standard genome sequencing and annotation.</title>
        <authorList>
            <consortium name="The Broad Institute Genomics Platform"/>
            <consortium name="The Broad Institute Genome Sequencing Center for Infectious Disease"/>
            <person name="Wu L."/>
            <person name="Ma J."/>
        </authorList>
    </citation>
    <scope>NUCLEOTIDE SEQUENCE [LARGE SCALE GENOMIC DNA]</scope>
    <source>
        <strain evidence="13">CGMCC 1.15923</strain>
    </source>
</reference>
<dbReference type="InterPro" id="IPR014729">
    <property type="entry name" value="Rossmann-like_a/b/a_fold"/>
</dbReference>
<dbReference type="PROSITE" id="PS50889">
    <property type="entry name" value="S4"/>
    <property type="match status" value="1"/>
</dbReference>
<sequence>MSQLETALAEIKRGVEEILVEEELIAKLKLDRPLRVKLGMDPTAPDIHLGHTVILNKLRQFQDLGHDVLLLIGDFTAQVGDPSGKNSTRPPLTPEQVADNAKTYAEQAFKVLDADKTQIVYNSSWLGELGATGMIKLASKLTVARMLERDDFKKRYGSGQSIAIHEFMYPLLQGYDSVALKADIELGGTDQKFNLLMGRELQKDAGQPAQVVLTMPLLEGLDGVKKMSKSANNYIGVDEAPGEMFGKIMSLSDELMWRYFELLSRRSLEELAELKQQVAEGANPRDTKILLAKEIISRYHNEAAAEQAHQDFVQRFQKNAIPDDLPEVTLNAGGEGMAIANLLKEAGLVGSTSEALRMIKQGAVKINGDKLEDGKLVVPAGEAVYQVGKRKFARVTIA</sequence>
<keyword evidence="13" id="KW-1185">Reference proteome</keyword>
<dbReference type="HAMAP" id="MF_02007">
    <property type="entry name" value="Tyr_tRNA_synth_type2"/>
    <property type="match status" value="1"/>
</dbReference>
<evidence type="ECO:0000256" key="9">
    <source>
        <dbReference type="HAMAP-Rule" id="MF_02007"/>
    </source>
</evidence>
<name>A0ABQ1IHX6_9GAMM</name>
<keyword evidence="3 9" id="KW-0547">Nucleotide-binding</keyword>
<dbReference type="InterPro" id="IPR002307">
    <property type="entry name" value="Tyr-tRNA-ligase"/>
</dbReference>
<keyword evidence="6 9" id="KW-0648">Protein biosynthesis</keyword>
<dbReference type="Gene3D" id="3.10.290.10">
    <property type="entry name" value="RNA-binding S4 domain"/>
    <property type="match status" value="1"/>
</dbReference>
<dbReference type="InterPro" id="IPR002305">
    <property type="entry name" value="aa-tRNA-synth_Ic"/>
</dbReference>
<dbReference type="NCBIfam" id="TIGR00234">
    <property type="entry name" value="tyrS"/>
    <property type="match status" value="1"/>
</dbReference>
<keyword evidence="1 9" id="KW-0963">Cytoplasm</keyword>
<dbReference type="PROSITE" id="PS00178">
    <property type="entry name" value="AA_TRNA_LIGASE_I"/>
    <property type="match status" value="1"/>
</dbReference>
<gene>
    <name evidence="12" type="primary">tyrS-2</name>
    <name evidence="9" type="synonym">tyrS</name>
    <name evidence="12" type="ORF">GCM10011502_13200</name>
</gene>
<dbReference type="RefSeq" id="WP_188629313.1">
    <property type="nucleotide sequence ID" value="NZ_BMKE01000008.1"/>
</dbReference>
<feature type="binding site" evidence="9">
    <location>
        <position position="229"/>
    </location>
    <ligand>
        <name>ATP</name>
        <dbReference type="ChEBI" id="CHEBI:30616"/>
    </ligand>
</feature>
<dbReference type="InterPro" id="IPR024088">
    <property type="entry name" value="Tyr-tRNA-ligase_bac-type"/>
</dbReference>
<evidence type="ECO:0000256" key="3">
    <source>
        <dbReference type="ARBA" id="ARBA00022741"/>
    </source>
</evidence>
<dbReference type="EC" id="6.1.1.1" evidence="9"/>
<evidence type="ECO:0000256" key="1">
    <source>
        <dbReference type="ARBA" id="ARBA00022490"/>
    </source>
</evidence>
<dbReference type="Proteomes" id="UP000646152">
    <property type="component" value="Unassembled WGS sequence"/>
</dbReference>
<feature type="short sequence motif" description="'HIGH' region" evidence="9">
    <location>
        <begin position="42"/>
        <end position="51"/>
    </location>
</feature>
<feature type="short sequence motif" description="'KMSKS' region" evidence="9">
    <location>
        <begin position="226"/>
        <end position="230"/>
    </location>
</feature>
<dbReference type="InterPro" id="IPR001412">
    <property type="entry name" value="aa-tRNA-synth_I_CS"/>
</dbReference>
<dbReference type="CDD" id="cd00805">
    <property type="entry name" value="TyrRS_core"/>
    <property type="match status" value="1"/>
</dbReference>
<evidence type="ECO:0000259" key="11">
    <source>
        <dbReference type="SMART" id="SM00363"/>
    </source>
</evidence>
<evidence type="ECO:0000313" key="12">
    <source>
        <dbReference type="EMBL" id="GGB41223.1"/>
    </source>
</evidence>
<dbReference type="InterPro" id="IPR024108">
    <property type="entry name" value="Tyr-tRNA-ligase_bac_2"/>
</dbReference>
<keyword evidence="2 9" id="KW-0436">Ligase</keyword>
<dbReference type="InterPro" id="IPR054608">
    <property type="entry name" value="SYY-like_C"/>
</dbReference>
<dbReference type="InterPro" id="IPR036986">
    <property type="entry name" value="S4_RNA-bd_sf"/>
</dbReference>
<dbReference type="CDD" id="cd00165">
    <property type="entry name" value="S4"/>
    <property type="match status" value="1"/>
</dbReference>
<accession>A0ABQ1IHX6</accession>
<dbReference type="Pfam" id="PF22421">
    <property type="entry name" value="SYY_C-terminal"/>
    <property type="match status" value="1"/>
</dbReference>
<dbReference type="PANTHER" id="PTHR11766">
    <property type="entry name" value="TYROSYL-TRNA SYNTHETASE"/>
    <property type="match status" value="1"/>
</dbReference>
<evidence type="ECO:0000256" key="10">
    <source>
        <dbReference type="PROSITE-ProRule" id="PRU00182"/>
    </source>
</evidence>
<keyword evidence="5 10" id="KW-0694">RNA-binding</keyword>
<protein>
    <recommendedName>
        <fullName evidence="9">Tyrosine--tRNA ligase</fullName>
        <ecNumber evidence="9">6.1.1.1</ecNumber>
    </recommendedName>
    <alternativeName>
        <fullName evidence="9">Tyrosyl-tRNA synthetase</fullName>
        <shortName evidence="9">TyrRS</shortName>
    </alternativeName>
</protein>
<evidence type="ECO:0000256" key="4">
    <source>
        <dbReference type="ARBA" id="ARBA00022840"/>
    </source>
</evidence>